<accession>V8CDQ3</accession>
<dbReference type="EMBL" id="AZJI01000001">
    <property type="protein sequence ID" value="ETD24866.1"/>
    <property type="molecule type" value="Genomic_DNA"/>
</dbReference>
<dbReference type="RefSeq" id="WP_023926868.1">
    <property type="nucleotide sequence ID" value="NZ_KI669454.1"/>
</dbReference>
<feature type="compositionally biased region" description="Polar residues" evidence="1">
    <location>
        <begin position="34"/>
        <end position="46"/>
    </location>
</feature>
<protein>
    <submittedName>
        <fullName evidence="2">Uncharacterized protein</fullName>
    </submittedName>
</protein>
<name>V8CDQ3_9HELI</name>
<dbReference type="STRING" id="1357400.HMPREF2086_00200"/>
<feature type="region of interest" description="Disordered" evidence="1">
    <location>
        <begin position="1"/>
        <end position="57"/>
    </location>
</feature>
<dbReference type="AlphaFoldDB" id="V8CDQ3"/>
<feature type="compositionally biased region" description="Basic and acidic residues" evidence="1">
    <location>
        <begin position="48"/>
        <end position="57"/>
    </location>
</feature>
<evidence type="ECO:0000313" key="2">
    <source>
        <dbReference type="EMBL" id="ETD24866.1"/>
    </source>
</evidence>
<evidence type="ECO:0000256" key="1">
    <source>
        <dbReference type="SAM" id="MobiDB-lite"/>
    </source>
</evidence>
<keyword evidence="3" id="KW-1185">Reference proteome</keyword>
<proteinExistence type="predicted"/>
<dbReference type="PATRIC" id="fig|1357400.3.peg.284"/>
<evidence type="ECO:0000313" key="3">
    <source>
        <dbReference type="Proteomes" id="UP000018731"/>
    </source>
</evidence>
<dbReference type="Proteomes" id="UP000018731">
    <property type="component" value="Unassembled WGS sequence"/>
</dbReference>
<comment type="caution">
    <text evidence="2">The sequence shown here is derived from an EMBL/GenBank/DDBJ whole genome shotgun (WGS) entry which is preliminary data.</text>
</comment>
<reference evidence="2 3" key="1">
    <citation type="journal article" date="2014" name="Genome Announc.">
        <title>Draft genome sequences of six enterohepatic helicobacter species isolated from humans and one from rhesus macaques.</title>
        <authorList>
            <person name="Shen Z."/>
            <person name="Sheh A."/>
            <person name="Young S.K."/>
            <person name="Abouelliel A."/>
            <person name="Ward D.V."/>
            <person name="Earl A.M."/>
            <person name="Fox J.G."/>
        </authorList>
    </citation>
    <scope>NUCLEOTIDE SEQUENCE [LARGE SCALE GENOMIC DNA]</scope>
    <source>
        <strain evidence="2 3">MIT 99-5501</strain>
    </source>
</reference>
<sequence>MIEKQRTKTTQQNPSNESFSGYGLALDLAKKMRQQGQQMRTKTNAKQDAVKSKEVKK</sequence>
<feature type="compositionally biased region" description="Polar residues" evidence="1">
    <location>
        <begin position="8"/>
        <end position="19"/>
    </location>
</feature>
<dbReference type="HOGENOM" id="CLU_2990470_0_0_7"/>
<organism evidence="2 3">
    <name type="scientific">Helicobacter macacae MIT 99-5501</name>
    <dbReference type="NCBI Taxonomy" id="1357400"/>
    <lineage>
        <taxon>Bacteria</taxon>
        <taxon>Pseudomonadati</taxon>
        <taxon>Campylobacterota</taxon>
        <taxon>Epsilonproteobacteria</taxon>
        <taxon>Campylobacterales</taxon>
        <taxon>Helicobacteraceae</taxon>
        <taxon>Helicobacter</taxon>
    </lineage>
</organism>
<gene>
    <name evidence="2" type="ORF">HMPREF2086_00200</name>
</gene>